<name>A0A8J6TJS1_9BACT</name>
<evidence type="ECO:0000259" key="4">
    <source>
        <dbReference type="PROSITE" id="PS51379"/>
    </source>
</evidence>
<accession>A0A8J6TJS1</accession>
<keyword evidence="2" id="KW-0408">Iron</keyword>
<dbReference type="AlphaFoldDB" id="A0A8J6TJS1"/>
<reference evidence="5 6" key="1">
    <citation type="submission" date="2020-08" db="EMBL/GenBank/DDBJ databases">
        <title>Bridging the membrane lipid divide: bacteria of the FCB group superphylum have the potential to synthesize archaeal ether lipids.</title>
        <authorList>
            <person name="Villanueva L."/>
            <person name="Von Meijenfeldt F.A.B."/>
            <person name="Westbye A.B."/>
            <person name="Yadav S."/>
            <person name="Hopmans E.C."/>
            <person name="Dutilh B.E."/>
            <person name="Sinninghe Damste J.S."/>
        </authorList>
    </citation>
    <scope>NUCLEOTIDE SEQUENCE [LARGE SCALE GENOMIC DNA]</scope>
    <source>
        <strain evidence="5">NIOZ-UU30</strain>
    </source>
</reference>
<protein>
    <submittedName>
        <fullName evidence="5">4Fe-4S binding protein</fullName>
    </submittedName>
</protein>
<evidence type="ECO:0000256" key="1">
    <source>
        <dbReference type="ARBA" id="ARBA00022723"/>
    </source>
</evidence>
<gene>
    <name evidence="5" type="ORF">H8E23_15005</name>
</gene>
<dbReference type="Proteomes" id="UP000603434">
    <property type="component" value="Unassembled WGS sequence"/>
</dbReference>
<evidence type="ECO:0000313" key="6">
    <source>
        <dbReference type="Proteomes" id="UP000603434"/>
    </source>
</evidence>
<keyword evidence="3" id="KW-0411">Iron-sulfur</keyword>
<proteinExistence type="predicted"/>
<dbReference type="EMBL" id="JACNJH010000210">
    <property type="protein sequence ID" value="MBC8362692.1"/>
    <property type="molecule type" value="Genomic_DNA"/>
</dbReference>
<comment type="caution">
    <text evidence="5">The sequence shown here is derived from an EMBL/GenBank/DDBJ whole genome shotgun (WGS) entry which is preliminary data.</text>
</comment>
<dbReference type="GO" id="GO:0046872">
    <property type="term" value="F:metal ion binding"/>
    <property type="evidence" value="ECO:0007669"/>
    <property type="project" value="UniProtKB-KW"/>
</dbReference>
<evidence type="ECO:0000256" key="3">
    <source>
        <dbReference type="ARBA" id="ARBA00023014"/>
    </source>
</evidence>
<feature type="domain" description="4Fe-4S ferredoxin-type" evidence="4">
    <location>
        <begin position="198"/>
        <end position="228"/>
    </location>
</feature>
<dbReference type="PROSITE" id="PS00198">
    <property type="entry name" value="4FE4S_FER_1"/>
    <property type="match status" value="1"/>
</dbReference>
<sequence length="265" mass="29952">MQTQVKQWLQEGSVDIFLGYKLVQGHPLPHCFTKDNLDEVNDLIAGKARYSLEKIATKIAAVHPDLKIGLLARDCNQRALNVLYVWNQLKPDNIKTVSLNCCPSKLKEHGDCTYLEPDKIGPFKKMVGIDNNMDVETAEEFKPEERFSRWMFEFTKCIKCYGCRNICPVCFCKECSLEHPELIGTGTLPPEIPIFHLVRAVHMGGRCIDCGLCEDACPADIPLRLLYRKVNATVSDVFDYQTGTSPEQSPFNLLGEEVTLELKPL</sequence>
<dbReference type="InterPro" id="IPR017896">
    <property type="entry name" value="4Fe4S_Fe-S-bd"/>
</dbReference>
<dbReference type="Pfam" id="PF00037">
    <property type="entry name" value="Fer4"/>
    <property type="match status" value="1"/>
</dbReference>
<organism evidence="5 6">
    <name type="scientific">Candidatus Desulfatibia profunda</name>
    <dbReference type="NCBI Taxonomy" id="2841695"/>
    <lineage>
        <taxon>Bacteria</taxon>
        <taxon>Pseudomonadati</taxon>
        <taxon>Thermodesulfobacteriota</taxon>
        <taxon>Desulfobacteria</taxon>
        <taxon>Desulfobacterales</taxon>
        <taxon>Desulfobacterales incertae sedis</taxon>
        <taxon>Candidatus Desulfatibia</taxon>
    </lineage>
</organism>
<dbReference type="GO" id="GO:0051536">
    <property type="term" value="F:iron-sulfur cluster binding"/>
    <property type="evidence" value="ECO:0007669"/>
    <property type="project" value="UniProtKB-KW"/>
</dbReference>
<dbReference type="SUPFAM" id="SSF46548">
    <property type="entry name" value="alpha-helical ferredoxin"/>
    <property type="match status" value="1"/>
</dbReference>
<evidence type="ECO:0000313" key="5">
    <source>
        <dbReference type="EMBL" id="MBC8362692.1"/>
    </source>
</evidence>
<keyword evidence="1" id="KW-0479">Metal-binding</keyword>
<evidence type="ECO:0000256" key="2">
    <source>
        <dbReference type="ARBA" id="ARBA00023004"/>
    </source>
</evidence>
<dbReference type="InterPro" id="IPR017900">
    <property type="entry name" value="4Fe4S_Fe_S_CS"/>
</dbReference>
<dbReference type="PROSITE" id="PS51379">
    <property type="entry name" value="4FE4S_FER_2"/>
    <property type="match status" value="1"/>
</dbReference>